<dbReference type="InterPro" id="IPR002306">
    <property type="entry name" value="Trp-tRNA-ligase"/>
</dbReference>
<dbReference type="InterPro" id="IPR001412">
    <property type="entry name" value="aa-tRNA-synth_I_CS"/>
</dbReference>
<dbReference type="EC" id="6.1.1.2" evidence="8"/>
<dbReference type="InterPro" id="IPR014729">
    <property type="entry name" value="Rossmann-like_a/b/a_fold"/>
</dbReference>
<dbReference type="AlphaFoldDB" id="A0A498CNJ2"/>
<evidence type="ECO:0000256" key="7">
    <source>
        <dbReference type="ARBA" id="ARBA00049929"/>
    </source>
</evidence>
<comment type="caution">
    <text evidence="10">The sequence shown here is derived from an EMBL/GenBank/DDBJ whole genome shotgun (WGS) entry which is preliminary data.</text>
</comment>
<feature type="binding site" evidence="8">
    <location>
        <position position="195"/>
    </location>
    <ligand>
        <name>ATP</name>
        <dbReference type="ChEBI" id="CHEBI:30616"/>
    </ligand>
</feature>
<keyword evidence="6 8" id="KW-0030">Aminoacyl-tRNA synthetase</keyword>
<accession>A0A498CNJ2</accession>
<evidence type="ECO:0000313" key="10">
    <source>
        <dbReference type="EMBL" id="RLL09082.1"/>
    </source>
</evidence>
<comment type="subcellular location">
    <subcellularLocation>
        <location evidence="8">Cytoplasm</location>
    </subcellularLocation>
</comment>
<dbReference type="InterPro" id="IPR050203">
    <property type="entry name" value="Trp-tRNA_synthetase"/>
</dbReference>
<evidence type="ECO:0000256" key="4">
    <source>
        <dbReference type="ARBA" id="ARBA00022840"/>
    </source>
</evidence>
<feature type="binding site" evidence="8">
    <location>
        <begin position="204"/>
        <end position="208"/>
    </location>
    <ligand>
        <name>ATP</name>
        <dbReference type="ChEBI" id="CHEBI:30616"/>
    </ligand>
</feature>
<feature type="binding site" evidence="8">
    <location>
        <position position="144"/>
    </location>
    <ligand>
        <name>L-tryptophan</name>
        <dbReference type="ChEBI" id="CHEBI:57912"/>
    </ligand>
</feature>
<evidence type="ECO:0000256" key="3">
    <source>
        <dbReference type="ARBA" id="ARBA00022741"/>
    </source>
</evidence>
<evidence type="ECO:0000256" key="1">
    <source>
        <dbReference type="ARBA" id="ARBA00005594"/>
    </source>
</evidence>
<evidence type="ECO:0000256" key="8">
    <source>
        <dbReference type="HAMAP-Rule" id="MF_00140"/>
    </source>
</evidence>
<comment type="subunit">
    <text evidence="8">Homodimer.</text>
</comment>
<dbReference type="FunFam" id="3.40.50.620:FF:000082">
    <property type="entry name" value="MSW1p Mitochondrial tryptophanyl-tRNA synthetase"/>
    <property type="match status" value="1"/>
</dbReference>
<dbReference type="NCBIfam" id="TIGR00233">
    <property type="entry name" value="trpS"/>
    <property type="match status" value="1"/>
</dbReference>
<dbReference type="PRINTS" id="PR01039">
    <property type="entry name" value="TRNASYNTHTRP"/>
</dbReference>
<dbReference type="SUPFAM" id="SSF52374">
    <property type="entry name" value="Nucleotidylyl transferase"/>
    <property type="match status" value="1"/>
</dbReference>
<dbReference type="Gene3D" id="3.40.50.620">
    <property type="entry name" value="HUPs"/>
    <property type="match status" value="1"/>
</dbReference>
<keyword evidence="2 8" id="KW-0436">Ligase</keyword>
<dbReference type="HAMAP" id="MF_00140_B">
    <property type="entry name" value="Trp_tRNA_synth_B"/>
    <property type="match status" value="1"/>
</dbReference>
<dbReference type="FunFam" id="1.10.240.10:FF:000002">
    <property type="entry name" value="Tryptophan--tRNA ligase"/>
    <property type="match status" value="1"/>
</dbReference>
<comment type="catalytic activity">
    <reaction evidence="7 8">
        <text>tRNA(Trp) + L-tryptophan + ATP = L-tryptophyl-tRNA(Trp) + AMP + diphosphate + H(+)</text>
        <dbReference type="Rhea" id="RHEA:24080"/>
        <dbReference type="Rhea" id="RHEA-COMP:9671"/>
        <dbReference type="Rhea" id="RHEA-COMP:9705"/>
        <dbReference type="ChEBI" id="CHEBI:15378"/>
        <dbReference type="ChEBI" id="CHEBI:30616"/>
        <dbReference type="ChEBI" id="CHEBI:33019"/>
        <dbReference type="ChEBI" id="CHEBI:57912"/>
        <dbReference type="ChEBI" id="CHEBI:78442"/>
        <dbReference type="ChEBI" id="CHEBI:78535"/>
        <dbReference type="ChEBI" id="CHEBI:456215"/>
        <dbReference type="EC" id="6.1.1.2"/>
    </reaction>
</comment>
<comment type="function">
    <text evidence="8">Catalyzes the attachment of tryptophan to tRNA(Trp).</text>
</comment>
<feature type="binding site" evidence="8">
    <location>
        <begin position="20"/>
        <end position="22"/>
    </location>
    <ligand>
        <name>ATP</name>
        <dbReference type="ChEBI" id="CHEBI:30616"/>
    </ligand>
</feature>
<dbReference type="EMBL" id="RCHT01000023">
    <property type="protein sequence ID" value="RLL09082.1"/>
    <property type="molecule type" value="Genomic_DNA"/>
</dbReference>
<dbReference type="GO" id="GO:0004830">
    <property type="term" value="F:tryptophan-tRNA ligase activity"/>
    <property type="evidence" value="ECO:0007669"/>
    <property type="project" value="UniProtKB-UniRule"/>
</dbReference>
<keyword evidence="3 8" id="KW-0547">Nucleotide-binding</keyword>
<evidence type="ECO:0000313" key="11">
    <source>
        <dbReference type="Proteomes" id="UP000276301"/>
    </source>
</evidence>
<keyword evidence="8" id="KW-0963">Cytoplasm</keyword>
<gene>
    <name evidence="8 10" type="primary">trpS</name>
    <name evidence="10" type="ORF">D4A47_10725</name>
</gene>
<dbReference type="GO" id="GO:0005829">
    <property type="term" value="C:cytosol"/>
    <property type="evidence" value="ECO:0007669"/>
    <property type="project" value="TreeGrafter"/>
</dbReference>
<comment type="caution">
    <text evidence="8">Lacks conserved residue(s) required for the propagation of feature annotation.</text>
</comment>
<dbReference type="Proteomes" id="UP000276301">
    <property type="component" value="Unassembled WGS sequence"/>
</dbReference>
<dbReference type="CDD" id="cd00806">
    <property type="entry name" value="TrpRS_core"/>
    <property type="match status" value="1"/>
</dbReference>
<feature type="short sequence motif" description="'KMSKS' region" evidence="8">
    <location>
        <begin position="204"/>
        <end position="208"/>
    </location>
</feature>
<dbReference type="RefSeq" id="WP_121587272.1">
    <property type="nucleotide sequence ID" value="NZ_RCHT01000023.1"/>
</dbReference>
<evidence type="ECO:0000256" key="2">
    <source>
        <dbReference type="ARBA" id="ARBA00022598"/>
    </source>
</evidence>
<feature type="binding site" evidence="8">
    <location>
        <begin position="28"/>
        <end position="29"/>
    </location>
    <ligand>
        <name>ATP</name>
        <dbReference type="ChEBI" id="CHEBI:30616"/>
    </ligand>
</feature>
<dbReference type="GO" id="GO:0005524">
    <property type="term" value="F:ATP binding"/>
    <property type="evidence" value="ECO:0007669"/>
    <property type="project" value="UniProtKB-UniRule"/>
</dbReference>
<evidence type="ECO:0000256" key="5">
    <source>
        <dbReference type="ARBA" id="ARBA00022917"/>
    </source>
</evidence>
<comment type="similarity">
    <text evidence="1 8 9">Belongs to the class-I aminoacyl-tRNA synthetase family.</text>
</comment>
<dbReference type="Pfam" id="PF00579">
    <property type="entry name" value="tRNA-synt_1b"/>
    <property type="match status" value="1"/>
</dbReference>
<dbReference type="PANTHER" id="PTHR43766:SF1">
    <property type="entry name" value="TRYPTOPHAN--TRNA LIGASE, MITOCHONDRIAL"/>
    <property type="match status" value="1"/>
</dbReference>
<dbReference type="PROSITE" id="PS00178">
    <property type="entry name" value="AA_TRNA_LIGASE_I"/>
    <property type="match status" value="1"/>
</dbReference>
<evidence type="ECO:0000256" key="6">
    <source>
        <dbReference type="ARBA" id="ARBA00023146"/>
    </source>
</evidence>
<keyword evidence="11" id="KW-1185">Reference proteome</keyword>
<reference evidence="10 11" key="1">
    <citation type="submission" date="2018-10" db="EMBL/GenBank/DDBJ databases">
        <title>Anaerotruncus faecis sp. nov., isolated from human feces.</title>
        <authorList>
            <person name="Wang Y.-J."/>
        </authorList>
    </citation>
    <scope>NUCLEOTIDE SEQUENCE [LARGE SCALE GENOMIC DNA]</scope>
    <source>
        <strain evidence="10 11">22A2-44</strain>
    </source>
</reference>
<sequence>MEQTAQPKPERRQRIFSGIQPTGIMTLGNYLGAIKNWVALQDEYDCVYSVVNMHAITVRQDPKALRENTLAALALVMACGIDPEKSVLFIQSHVKTHAELSWVLSCNTQFGELSRMTQFKDKSAKHPENVNAGLFTYPVLMAADILLYQADLVPVGIDQKQHLELARNIAQRFNGVYGNVFTLPDGYIPKLAAKVMSLQEPTKKMSKSDDNPKAFIGILDKPETIVKKFRSAVTDSEAEVVCREGKDGINNLLAIYSAVTGRDFPAIEAEFAGRGYGDFKTAVGEAVAETLRPVREQFDRYMADKAFLEECYRKGAARAEAISQRTLDKVYKKIGFLAK</sequence>
<dbReference type="GO" id="GO:0006436">
    <property type="term" value="P:tryptophanyl-tRNA aminoacylation"/>
    <property type="evidence" value="ECO:0007669"/>
    <property type="project" value="UniProtKB-UniRule"/>
</dbReference>
<dbReference type="Gene3D" id="1.10.240.10">
    <property type="entry name" value="Tyrosyl-Transfer RNA Synthetase"/>
    <property type="match status" value="1"/>
</dbReference>
<proteinExistence type="inferred from homology"/>
<organism evidence="10 11">
    <name type="scientific">Anaerotruncus massiliensis</name>
    <name type="common">ex Liu et al. 2021</name>
    <dbReference type="NCBI Taxonomy" id="2321404"/>
    <lineage>
        <taxon>Bacteria</taxon>
        <taxon>Bacillati</taxon>
        <taxon>Bacillota</taxon>
        <taxon>Clostridia</taxon>
        <taxon>Eubacteriales</taxon>
        <taxon>Oscillospiraceae</taxon>
        <taxon>Anaerotruncus</taxon>
    </lineage>
</organism>
<dbReference type="InterPro" id="IPR002305">
    <property type="entry name" value="aa-tRNA-synth_Ic"/>
</dbReference>
<name>A0A498CNJ2_9FIRM</name>
<keyword evidence="5 8" id="KW-0648">Protein biosynthesis</keyword>
<dbReference type="InterPro" id="IPR024109">
    <property type="entry name" value="Trp-tRNA-ligase_bac-type"/>
</dbReference>
<protein>
    <recommendedName>
        <fullName evidence="8">Tryptophan--tRNA ligase</fullName>
        <ecNumber evidence="8">6.1.1.2</ecNumber>
    </recommendedName>
    <alternativeName>
        <fullName evidence="8">Tryptophanyl-tRNA synthetase</fullName>
        <shortName evidence="8">TrpRS</shortName>
    </alternativeName>
</protein>
<dbReference type="PANTHER" id="PTHR43766">
    <property type="entry name" value="TRYPTOPHAN--TRNA LIGASE, MITOCHONDRIAL"/>
    <property type="match status" value="1"/>
</dbReference>
<keyword evidence="4 8" id="KW-0067">ATP-binding</keyword>
<feature type="binding site" evidence="8">
    <location>
        <begin position="156"/>
        <end position="158"/>
    </location>
    <ligand>
        <name>ATP</name>
        <dbReference type="ChEBI" id="CHEBI:30616"/>
    </ligand>
</feature>
<evidence type="ECO:0000256" key="9">
    <source>
        <dbReference type="RuleBase" id="RU363036"/>
    </source>
</evidence>